<name>A2ETX2_TRIV3</name>
<dbReference type="InterPro" id="IPR027417">
    <property type="entry name" value="P-loop_NTPase"/>
</dbReference>
<dbReference type="OrthoDB" id="10502524at2759"/>
<dbReference type="PANTHER" id="PTHR48123">
    <property type="entry name" value="ARL2_BIND_BART DOMAIN-CONTAINING PROTEIN"/>
    <property type="match status" value="1"/>
</dbReference>
<dbReference type="Pfam" id="PF04665">
    <property type="entry name" value="Pox_A32"/>
    <property type="match status" value="1"/>
</dbReference>
<gene>
    <name evidence="1" type="ORF">TVAG_443480</name>
</gene>
<evidence type="ECO:0000313" key="2">
    <source>
        <dbReference type="Proteomes" id="UP000001542"/>
    </source>
</evidence>
<dbReference type="InParanoid" id="A2ETX2"/>
<dbReference type="EMBL" id="DS113491">
    <property type="protein sequence ID" value="EAY03860.1"/>
    <property type="molecule type" value="Genomic_DNA"/>
</dbReference>
<evidence type="ECO:0000313" key="1">
    <source>
        <dbReference type="EMBL" id="EAY03860.1"/>
    </source>
</evidence>
<reference evidence="1" key="1">
    <citation type="submission" date="2006-10" db="EMBL/GenBank/DDBJ databases">
        <authorList>
            <person name="Amadeo P."/>
            <person name="Zhao Q."/>
            <person name="Wortman J."/>
            <person name="Fraser-Liggett C."/>
            <person name="Carlton J."/>
        </authorList>
    </citation>
    <scope>NUCLEOTIDE SEQUENCE</scope>
    <source>
        <strain evidence="1">G3</strain>
    </source>
</reference>
<dbReference type="VEuPathDB" id="TrichDB:TVAGG3_0235610"/>
<dbReference type="VEuPathDB" id="TrichDB:TVAG_443480"/>
<sequence>MYKELYNTIKKQGLEDKIIDKQRDELFETLSISNFDREFLHSLIFLDDAVKSKLITNEKSYFNQLLTQCRHIQCSFFMAVQYFKALSTNIKSNLSTLFIFSGFSRQQLNVMLYQVNLPMSINELYTQYQQLGEHEKIIVDLNKGGVKFD</sequence>
<dbReference type="SMR" id="A2ETX2"/>
<organism evidence="1 2">
    <name type="scientific">Trichomonas vaginalis (strain ATCC PRA-98 / G3)</name>
    <dbReference type="NCBI Taxonomy" id="412133"/>
    <lineage>
        <taxon>Eukaryota</taxon>
        <taxon>Metamonada</taxon>
        <taxon>Parabasalia</taxon>
        <taxon>Trichomonadida</taxon>
        <taxon>Trichomonadidae</taxon>
        <taxon>Trichomonas</taxon>
    </lineage>
</organism>
<dbReference type="InterPro" id="IPR006758">
    <property type="entry name" value="A32L"/>
</dbReference>
<dbReference type="Proteomes" id="UP000001542">
    <property type="component" value="Unassembled WGS sequence"/>
</dbReference>
<reference evidence="1" key="2">
    <citation type="journal article" date="2007" name="Science">
        <title>Draft genome sequence of the sexually transmitted pathogen Trichomonas vaginalis.</title>
        <authorList>
            <person name="Carlton J.M."/>
            <person name="Hirt R.P."/>
            <person name="Silva J.C."/>
            <person name="Delcher A.L."/>
            <person name="Schatz M."/>
            <person name="Zhao Q."/>
            <person name="Wortman J.R."/>
            <person name="Bidwell S.L."/>
            <person name="Alsmark U.C.M."/>
            <person name="Besteiro S."/>
            <person name="Sicheritz-Ponten T."/>
            <person name="Noel C.J."/>
            <person name="Dacks J.B."/>
            <person name="Foster P.G."/>
            <person name="Simillion C."/>
            <person name="Van de Peer Y."/>
            <person name="Miranda-Saavedra D."/>
            <person name="Barton G.J."/>
            <person name="Westrop G.D."/>
            <person name="Mueller S."/>
            <person name="Dessi D."/>
            <person name="Fiori P.L."/>
            <person name="Ren Q."/>
            <person name="Paulsen I."/>
            <person name="Zhang H."/>
            <person name="Bastida-Corcuera F.D."/>
            <person name="Simoes-Barbosa A."/>
            <person name="Brown M.T."/>
            <person name="Hayes R.D."/>
            <person name="Mukherjee M."/>
            <person name="Okumura C.Y."/>
            <person name="Schneider R."/>
            <person name="Smith A.J."/>
            <person name="Vanacova S."/>
            <person name="Villalvazo M."/>
            <person name="Haas B.J."/>
            <person name="Pertea M."/>
            <person name="Feldblyum T.V."/>
            <person name="Utterback T.R."/>
            <person name="Shu C.L."/>
            <person name="Osoegawa K."/>
            <person name="de Jong P.J."/>
            <person name="Hrdy I."/>
            <person name="Horvathova L."/>
            <person name="Zubacova Z."/>
            <person name="Dolezal P."/>
            <person name="Malik S.B."/>
            <person name="Logsdon J.M. Jr."/>
            <person name="Henze K."/>
            <person name="Gupta A."/>
            <person name="Wang C.C."/>
            <person name="Dunne R.L."/>
            <person name="Upcroft J.A."/>
            <person name="Upcroft P."/>
            <person name="White O."/>
            <person name="Salzberg S.L."/>
            <person name="Tang P."/>
            <person name="Chiu C.-H."/>
            <person name="Lee Y.-S."/>
            <person name="Embley T.M."/>
            <person name="Coombs G.H."/>
            <person name="Mottram J.C."/>
            <person name="Tachezy J."/>
            <person name="Fraser-Liggett C.M."/>
            <person name="Johnson P.J."/>
        </authorList>
    </citation>
    <scope>NUCLEOTIDE SEQUENCE [LARGE SCALE GENOMIC DNA]</scope>
    <source>
        <strain evidence="1">G3</strain>
    </source>
</reference>
<accession>A2ETX2</accession>
<protein>
    <submittedName>
        <fullName evidence="1">Uncharacterized protein</fullName>
    </submittedName>
</protein>
<dbReference type="PANTHER" id="PTHR48123:SF1">
    <property type="entry name" value="AAA+ ATPASE DOMAIN-CONTAINING PROTEIN"/>
    <property type="match status" value="1"/>
</dbReference>
<dbReference type="Gene3D" id="3.40.50.300">
    <property type="entry name" value="P-loop containing nucleotide triphosphate hydrolases"/>
    <property type="match status" value="1"/>
</dbReference>
<dbReference type="AlphaFoldDB" id="A2ETX2"/>
<keyword evidence="2" id="KW-1185">Reference proteome</keyword>
<proteinExistence type="predicted"/>